<evidence type="ECO:0000313" key="3">
    <source>
        <dbReference type="Proteomes" id="UP000076871"/>
    </source>
</evidence>
<accession>A0A165EXN4</accession>
<feature type="region of interest" description="Disordered" evidence="1">
    <location>
        <begin position="1"/>
        <end position="20"/>
    </location>
</feature>
<dbReference type="GeneID" id="63821259"/>
<sequence>MPSTTNGNVPHASALAKSPSEGALVVATKRCVRWTEDLMCPCPLPQSERRTGWFNRRGDQLWTNAGRFKPPEAGMEYPPDLIGYPEPHTGWMNEEGVRIDMEHRLIPKPPIRSALKRPKTNLESQPVMQ</sequence>
<dbReference type="Proteomes" id="UP000076871">
    <property type="component" value="Unassembled WGS sequence"/>
</dbReference>
<protein>
    <submittedName>
        <fullName evidence="2">Uncharacterized protein</fullName>
    </submittedName>
</protein>
<evidence type="ECO:0000256" key="1">
    <source>
        <dbReference type="SAM" id="MobiDB-lite"/>
    </source>
</evidence>
<reference evidence="2 3" key="1">
    <citation type="journal article" date="2016" name="Mol. Biol. Evol.">
        <title>Comparative Genomics of Early-Diverging Mushroom-Forming Fungi Provides Insights into the Origins of Lignocellulose Decay Capabilities.</title>
        <authorList>
            <person name="Nagy L.G."/>
            <person name="Riley R."/>
            <person name="Tritt A."/>
            <person name="Adam C."/>
            <person name="Daum C."/>
            <person name="Floudas D."/>
            <person name="Sun H."/>
            <person name="Yadav J.S."/>
            <person name="Pangilinan J."/>
            <person name="Larsson K.H."/>
            <person name="Matsuura K."/>
            <person name="Barry K."/>
            <person name="Labutti K."/>
            <person name="Kuo R."/>
            <person name="Ohm R.A."/>
            <person name="Bhattacharya S.S."/>
            <person name="Shirouzu T."/>
            <person name="Yoshinaga Y."/>
            <person name="Martin F.M."/>
            <person name="Grigoriev I.V."/>
            <person name="Hibbett D.S."/>
        </authorList>
    </citation>
    <scope>NUCLEOTIDE SEQUENCE [LARGE SCALE GENOMIC DNA]</scope>
    <source>
        <strain evidence="2 3">93-53</strain>
    </source>
</reference>
<dbReference type="OrthoDB" id="3255922at2759"/>
<gene>
    <name evidence="2" type="ORF">LAESUDRAFT_650251</name>
</gene>
<organism evidence="2 3">
    <name type="scientific">Laetiporus sulphureus 93-53</name>
    <dbReference type="NCBI Taxonomy" id="1314785"/>
    <lineage>
        <taxon>Eukaryota</taxon>
        <taxon>Fungi</taxon>
        <taxon>Dikarya</taxon>
        <taxon>Basidiomycota</taxon>
        <taxon>Agaricomycotina</taxon>
        <taxon>Agaricomycetes</taxon>
        <taxon>Polyporales</taxon>
        <taxon>Laetiporus</taxon>
    </lineage>
</organism>
<evidence type="ECO:0000313" key="2">
    <source>
        <dbReference type="EMBL" id="KZT07932.1"/>
    </source>
</evidence>
<dbReference type="AlphaFoldDB" id="A0A165EXN4"/>
<name>A0A165EXN4_9APHY</name>
<proteinExistence type="predicted"/>
<dbReference type="InParanoid" id="A0A165EXN4"/>
<dbReference type="STRING" id="1314785.A0A165EXN4"/>
<dbReference type="RefSeq" id="XP_040765672.1">
    <property type="nucleotide sequence ID" value="XM_040904229.1"/>
</dbReference>
<feature type="region of interest" description="Disordered" evidence="1">
    <location>
        <begin position="109"/>
        <end position="129"/>
    </location>
</feature>
<keyword evidence="3" id="KW-1185">Reference proteome</keyword>
<dbReference type="EMBL" id="KV427617">
    <property type="protein sequence ID" value="KZT07932.1"/>
    <property type="molecule type" value="Genomic_DNA"/>
</dbReference>